<evidence type="ECO:0000313" key="2">
    <source>
        <dbReference type="EMBL" id="GAA3919013.1"/>
    </source>
</evidence>
<feature type="region of interest" description="Disordered" evidence="1">
    <location>
        <begin position="1"/>
        <end position="20"/>
    </location>
</feature>
<dbReference type="EMBL" id="BAABAJ010000008">
    <property type="protein sequence ID" value="GAA3919013.1"/>
    <property type="molecule type" value="Genomic_DNA"/>
</dbReference>
<keyword evidence="3" id="KW-1185">Reference proteome</keyword>
<name>A0ABP7MAL7_9ACTN</name>
<accession>A0ABP7MAL7</accession>
<reference evidence="3" key="1">
    <citation type="journal article" date="2019" name="Int. J. Syst. Evol. Microbiol.">
        <title>The Global Catalogue of Microorganisms (GCM) 10K type strain sequencing project: providing services to taxonomists for standard genome sequencing and annotation.</title>
        <authorList>
            <consortium name="The Broad Institute Genomics Platform"/>
            <consortium name="The Broad Institute Genome Sequencing Center for Infectious Disease"/>
            <person name="Wu L."/>
            <person name="Ma J."/>
        </authorList>
    </citation>
    <scope>NUCLEOTIDE SEQUENCE [LARGE SCALE GENOMIC DNA]</scope>
    <source>
        <strain evidence="3">JCM 16956</strain>
    </source>
</reference>
<feature type="region of interest" description="Disordered" evidence="1">
    <location>
        <begin position="125"/>
        <end position="206"/>
    </location>
</feature>
<feature type="compositionally biased region" description="Basic and acidic residues" evidence="1">
    <location>
        <begin position="127"/>
        <end position="161"/>
    </location>
</feature>
<evidence type="ECO:0000313" key="3">
    <source>
        <dbReference type="Proteomes" id="UP001501000"/>
    </source>
</evidence>
<sequence length="243" mass="26325">MADVRAGVHPRRNAGSLPPQAYARYRRASHVLRPDPPPLRVITATTVRGRAYDVVVHQQAETPEQLLTSEPAEAQARRPGAGGWSREAIDMTALRALRKSRTHGEALDLTADRLCRLQDALAEADDDSRVRADRCTGQDDDTRAVGPVRTDDQQAHARGSPDHTAAGRPATGWTRCRGAYRRRPAPSPPGEVHRPGGDDTVGEGVGTVTLGDRERAYVRVARLLPQASGLAARRRLLIAGGVR</sequence>
<dbReference type="Proteomes" id="UP001501000">
    <property type="component" value="Unassembled WGS sequence"/>
</dbReference>
<evidence type="ECO:0000256" key="1">
    <source>
        <dbReference type="SAM" id="MobiDB-lite"/>
    </source>
</evidence>
<gene>
    <name evidence="2" type="ORF">GCM10022244_30220</name>
</gene>
<protein>
    <submittedName>
        <fullName evidence="2">Uncharacterized protein</fullName>
    </submittedName>
</protein>
<comment type="caution">
    <text evidence="2">The sequence shown here is derived from an EMBL/GenBank/DDBJ whole genome shotgun (WGS) entry which is preliminary data.</text>
</comment>
<proteinExistence type="predicted"/>
<organism evidence="2 3">
    <name type="scientific">Streptomyces gulbargensis</name>
    <dbReference type="NCBI Taxonomy" id="364901"/>
    <lineage>
        <taxon>Bacteria</taxon>
        <taxon>Bacillati</taxon>
        <taxon>Actinomycetota</taxon>
        <taxon>Actinomycetes</taxon>
        <taxon>Kitasatosporales</taxon>
        <taxon>Streptomycetaceae</taxon>
        <taxon>Streptomyces</taxon>
    </lineage>
</organism>